<keyword evidence="5 10" id="KW-0812">Transmembrane</keyword>
<feature type="transmembrane region" description="Helical" evidence="10">
    <location>
        <begin position="277"/>
        <end position="305"/>
    </location>
</feature>
<dbReference type="GO" id="GO:0005886">
    <property type="term" value="C:plasma membrane"/>
    <property type="evidence" value="ECO:0007669"/>
    <property type="project" value="UniProtKB-SubCell"/>
</dbReference>
<feature type="transmembrane region" description="Helical" evidence="10">
    <location>
        <begin position="177"/>
        <end position="197"/>
    </location>
</feature>
<evidence type="ECO:0000256" key="2">
    <source>
        <dbReference type="ARBA" id="ARBA00009186"/>
    </source>
</evidence>
<keyword evidence="3" id="KW-1003">Cell membrane</keyword>
<name>A0A451BJ64_9GAMM</name>
<dbReference type="EMBL" id="CAADHB010000012">
    <property type="protein sequence ID" value="VFK78343.1"/>
    <property type="molecule type" value="Genomic_DNA"/>
</dbReference>
<feature type="transmembrane region" description="Helical" evidence="10">
    <location>
        <begin position="629"/>
        <end position="648"/>
    </location>
</feature>
<evidence type="ECO:0000313" key="14">
    <source>
        <dbReference type="EMBL" id="VFK40410.1"/>
    </source>
</evidence>
<dbReference type="Pfam" id="PF01578">
    <property type="entry name" value="Cytochrom_C_asm"/>
    <property type="match status" value="1"/>
</dbReference>
<feature type="transmembrane region" description="Helical" evidence="10">
    <location>
        <begin position="311"/>
        <end position="330"/>
    </location>
</feature>
<evidence type="ECO:0000256" key="9">
    <source>
        <dbReference type="ARBA" id="ARBA00037230"/>
    </source>
</evidence>
<feature type="transmembrane region" description="Helical" evidence="10">
    <location>
        <begin position="249"/>
        <end position="265"/>
    </location>
</feature>
<evidence type="ECO:0000259" key="11">
    <source>
        <dbReference type="Pfam" id="PF01578"/>
    </source>
</evidence>
<reference evidence="15" key="1">
    <citation type="submission" date="2019-02" db="EMBL/GenBank/DDBJ databases">
        <authorList>
            <person name="Gruber-Vodicka R. H."/>
            <person name="Seah K. B. B."/>
        </authorList>
    </citation>
    <scope>NUCLEOTIDE SEQUENCE</scope>
    <source>
        <strain evidence="15">BECK_S127</strain>
        <strain evidence="14">BECK_S1320</strain>
        <strain evidence="13">BECK_S1321</strain>
    </source>
</reference>
<comment type="subcellular location">
    <subcellularLocation>
        <location evidence="1">Cell inner membrane</location>
        <topology evidence="1">Multi-pass membrane protein</topology>
    </subcellularLocation>
</comment>
<feature type="transmembrane region" description="Helical" evidence="10">
    <location>
        <begin position="457"/>
        <end position="481"/>
    </location>
</feature>
<accession>A0A451BJ64</accession>
<evidence type="ECO:0000313" key="13">
    <source>
        <dbReference type="EMBL" id="VFK36786.1"/>
    </source>
</evidence>
<keyword evidence="4" id="KW-0997">Cell inner membrane</keyword>
<evidence type="ECO:0000313" key="15">
    <source>
        <dbReference type="EMBL" id="VFK78343.1"/>
    </source>
</evidence>
<sequence length="658" mass="71964">MIPEIGHFSLILAFCLSILQGVIPLLGARRGNTAWMSVAAKSAYGQFLFLAIAFACLTHAFVAKDFSVLYVAQNANSALPLAYRISAVWGAHEGSLLLWAFILSAWTVAVALFSRTLSRTFSARVIAVMGLIGAGFLLFLLATSNPFERLIPAAVEGRDLNPLLQDPGLILHPPMLYMGYVGMAVPFCFAIAALLDGRLDAAWIRWTRPWTTIAWVFLTLGIALGSWWAYYELGWGGWWFWDPVENASLMPWLIATALLHSLAISEKRGAFKTWTVLLAIFGFSFSLLGTFLVRSGVLVSVHAFATDPARGVFILAFLSVVMGSALGLFARRTREMTAMGGEFTLLSREMFLLINNVLLVAACATVLLGTLYPLLLDILDLGKISVGPPYFNRVFVPLMLPLALILAIGVLARWRKDSMVELMKRARWAVGFGCVFGAGAMSAGFMGSPASTPKSIWSAILITSSIIIAIMIVYTAMQGLIPRFRSGSEAKGLFRNLRKIPLALLGMSVAHIGVAVFMVGVTLASAWSVEQDVRLAPGESKTLARHEFTFYGTAKITGPNYLADQGKIQVSRNGEEVAILRPEKRMYLGGRQAMTEAAIDPGITRDIYVALGEPLEDGSWAIRLYYKPFVRWIWLGPLLMALGGLLAASDRRYRGTIR</sequence>
<evidence type="ECO:0000256" key="7">
    <source>
        <dbReference type="ARBA" id="ARBA00022989"/>
    </source>
</evidence>
<feature type="transmembrane region" description="Helical" evidence="10">
    <location>
        <begin position="6"/>
        <end position="26"/>
    </location>
</feature>
<dbReference type="EMBL" id="CAADFR010000005">
    <property type="protein sequence ID" value="VFK36786.1"/>
    <property type="molecule type" value="Genomic_DNA"/>
</dbReference>
<feature type="transmembrane region" description="Helical" evidence="10">
    <location>
        <begin position="121"/>
        <end position="142"/>
    </location>
</feature>
<feature type="transmembrane region" description="Helical" evidence="10">
    <location>
        <begin position="96"/>
        <end position="114"/>
    </location>
</feature>
<feature type="transmembrane region" description="Helical" evidence="10">
    <location>
        <begin position="351"/>
        <end position="374"/>
    </location>
</feature>
<organism evidence="15">
    <name type="scientific">Candidatus Kentrum sp. SD</name>
    <dbReference type="NCBI Taxonomy" id="2126332"/>
    <lineage>
        <taxon>Bacteria</taxon>
        <taxon>Pseudomonadati</taxon>
        <taxon>Pseudomonadota</taxon>
        <taxon>Gammaproteobacteria</taxon>
        <taxon>Candidatus Kentrum</taxon>
    </lineage>
</organism>
<evidence type="ECO:0000256" key="1">
    <source>
        <dbReference type="ARBA" id="ARBA00004429"/>
    </source>
</evidence>
<feature type="transmembrane region" description="Helical" evidence="10">
    <location>
        <begin position="394"/>
        <end position="414"/>
    </location>
</feature>
<protein>
    <submittedName>
        <fullName evidence="15">Cytochrome c-type biogenesis protein CcmF</fullName>
    </submittedName>
</protein>
<comment type="similarity">
    <text evidence="2">Belongs to the CcmF/CycK/Ccl1/NrfE/CcsA family.</text>
</comment>
<keyword evidence="7 10" id="KW-1133">Transmembrane helix</keyword>
<dbReference type="Pfam" id="PF16327">
    <property type="entry name" value="CcmF_C"/>
    <property type="match status" value="1"/>
</dbReference>
<feature type="transmembrane region" description="Helical" evidence="10">
    <location>
        <begin position="502"/>
        <end position="527"/>
    </location>
</feature>
<dbReference type="PANTHER" id="PTHR43653">
    <property type="entry name" value="CYTOCHROME C ASSEMBLY PROTEIN-RELATED"/>
    <property type="match status" value="1"/>
</dbReference>
<proteinExistence type="inferred from homology"/>
<dbReference type="EMBL" id="CAADFU010000006">
    <property type="protein sequence ID" value="VFK40410.1"/>
    <property type="molecule type" value="Genomic_DNA"/>
</dbReference>
<dbReference type="PANTHER" id="PTHR43653:SF1">
    <property type="entry name" value="CYTOCHROME C-TYPE BIOGENESIS PROTEIN CCMF"/>
    <property type="match status" value="1"/>
</dbReference>
<dbReference type="NCBIfam" id="NF007691">
    <property type="entry name" value="PRK10369.1"/>
    <property type="match status" value="1"/>
</dbReference>
<dbReference type="GO" id="GO:0020037">
    <property type="term" value="F:heme binding"/>
    <property type="evidence" value="ECO:0007669"/>
    <property type="project" value="InterPro"/>
</dbReference>
<feature type="transmembrane region" description="Helical" evidence="10">
    <location>
        <begin position="426"/>
        <end position="445"/>
    </location>
</feature>
<dbReference type="InterPro" id="IPR003568">
    <property type="entry name" value="Cyt_c_biogenesis_CcmF"/>
</dbReference>
<dbReference type="PRINTS" id="PR01410">
    <property type="entry name" value="CCBIOGENESIS"/>
</dbReference>
<evidence type="ECO:0000256" key="6">
    <source>
        <dbReference type="ARBA" id="ARBA00022748"/>
    </source>
</evidence>
<feature type="transmembrane region" description="Helical" evidence="10">
    <location>
        <begin position="209"/>
        <end position="229"/>
    </location>
</feature>
<dbReference type="NCBIfam" id="TIGR00353">
    <property type="entry name" value="nrfE"/>
    <property type="match status" value="1"/>
</dbReference>
<dbReference type="InterPro" id="IPR032523">
    <property type="entry name" value="CcmF_C"/>
</dbReference>
<evidence type="ECO:0000256" key="8">
    <source>
        <dbReference type="ARBA" id="ARBA00023136"/>
    </source>
</evidence>
<evidence type="ECO:0000256" key="10">
    <source>
        <dbReference type="SAM" id="Phobius"/>
    </source>
</evidence>
<dbReference type="GO" id="GO:0015232">
    <property type="term" value="F:heme transmembrane transporter activity"/>
    <property type="evidence" value="ECO:0007669"/>
    <property type="project" value="InterPro"/>
</dbReference>
<feature type="transmembrane region" description="Helical" evidence="10">
    <location>
        <begin position="47"/>
        <end position="72"/>
    </location>
</feature>
<comment type="function">
    <text evidence="9">Required for the biogenesis of c-type cytochromes. Possible subunit of a heme lyase.</text>
</comment>
<dbReference type="InterPro" id="IPR002541">
    <property type="entry name" value="Cyt_c_assembly"/>
</dbReference>
<feature type="domain" description="Cytochrome c-type biogenesis protein CcmF C-terminal" evidence="12">
    <location>
        <begin position="315"/>
        <end position="651"/>
    </location>
</feature>
<evidence type="ECO:0000256" key="3">
    <source>
        <dbReference type="ARBA" id="ARBA00022475"/>
    </source>
</evidence>
<dbReference type="InterPro" id="IPR003567">
    <property type="entry name" value="Cyt_c_biogenesis"/>
</dbReference>
<gene>
    <name evidence="15" type="ORF">BECKSD772D_GA0070982_101220</name>
    <name evidence="14" type="ORF">BECKSD772E_GA0070983_100636</name>
    <name evidence="13" type="ORF">BECKSD772F_GA0070984_100536</name>
</gene>
<dbReference type="AlphaFoldDB" id="A0A451BJ64"/>
<keyword evidence="6" id="KW-0201">Cytochrome c-type biogenesis</keyword>
<keyword evidence="8 10" id="KW-0472">Membrane</keyword>
<dbReference type="PRINTS" id="PR01411">
    <property type="entry name" value="CCMFBIOGNSIS"/>
</dbReference>
<evidence type="ECO:0000256" key="4">
    <source>
        <dbReference type="ARBA" id="ARBA00022519"/>
    </source>
</evidence>
<evidence type="ECO:0000256" key="5">
    <source>
        <dbReference type="ARBA" id="ARBA00022692"/>
    </source>
</evidence>
<feature type="domain" description="Cytochrome c assembly protein" evidence="11">
    <location>
        <begin position="89"/>
        <end position="295"/>
    </location>
</feature>
<evidence type="ECO:0000259" key="12">
    <source>
        <dbReference type="Pfam" id="PF16327"/>
    </source>
</evidence>
<dbReference type="GO" id="GO:0017004">
    <property type="term" value="P:cytochrome complex assembly"/>
    <property type="evidence" value="ECO:0007669"/>
    <property type="project" value="UniProtKB-KW"/>
</dbReference>